<name>A0A1D1XXV8_9ARAE</name>
<proteinExistence type="predicted"/>
<feature type="compositionally biased region" description="Polar residues" evidence="2">
    <location>
        <begin position="345"/>
        <end position="354"/>
    </location>
</feature>
<feature type="region of interest" description="Disordered" evidence="2">
    <location>
        <begin position="345"/>
        <end position="386"/>
    </location>
</feature>
<feature type="non-terminal residue" evidence="3">
    <location>
        <position position="1"/>
    </location>
</feature>
<feature type="region of interest" description="Disordered" evidence="2">
    <location>
        <begin position="21"/>
        <end position="42"/>
    </location>
</feature>
<protein>
    <submittedName>
        <fullName evidence="3">GRIP and coiled-coil domain-containing protein 2</fullName>
    </submittedName>
</protein>
<accession>A0A1D1XXV8</accession>
<evidence type="ECO:0000256" key="2">
    <source>
        <dbReference type="SAM" id="MobiDB-lite"/>
    </source>
</evidence>
<dbReference type="EMBL" id="GDJX01020721">
    <property type="protein sequence ID" value="JAT47215.1"/>
    <property type="molecule type" value="Transcribed_RNA"/>
</dbReference>
<organism evidence="3">
    <name type="scientific">Anthurium amnicola</name>
    <dbReference type="NCBI Taxonomy" id="1678845"/>
    <lineage>
        <taxon>Eukaryota</taxon>
        <taxon>Viridiplantae</taxon>
        <taxon>Streptophyta</taxon>
        <taxon>Embryophyta</taxon>
        <taxon>Tracheophyta</taxon>
        <taxon>Spermatophyta</taxon>
        <taxon>Magnoliopsida</taxon>
        <taxon>Liliopsida</taxon>
        <taxon>Araceae</taxon>
        <taxon>Pothoideae</taxon>
        <taxon>Potheae</taxon>
        <taxon>Anthurium</taxon>
    </lineage>
</organism>
<gene>
    <name evidence="3" type="primary">Gcc2_2</name>
    <name evidence="3" type="ORF">g.65608</name>
</gene>
<sequence>SLSLSLSLHCPLPVSLQPAKLSSRSHQMGVDGHPSSAPPSEGQQWQRIFGALVEMLRRRQQQIETLAGDRNLLQEYVHLQHDRWASKAHLLESQISQARKEEEMRRRVEEAKLGLMISLRQLESSCYKELAEEANNDLQDFHECVETLNCENLALKEKLEEGKSEETDTGVRGPSDLVATKNRKEEENVSSGLLELRKWKQAYKKLSSRKEAEVSALLAEKDFVWHQFKKMETDYTGIVKSNQVELEQANEALEKLQTTIEKLQSSAADKDEMIDKLKAENSRAELELRSHKAEAQTSNEKIKKLHLDMEKLLSSVKEKDGIIAKLQSELAKHEVNMRRCINKKSSTPNVSSLRTKAGHQRTPARRHQGMPLSQSSCMPNDSSGSRTADMVLRQSSKRQSVAPISMLDSPKLLTSRFKVPKLKIPSPAPV</sequence>
<dbReference type="AlphaFoldDB" id="A0A1D1XXV8"/>
<feature type="compositionally biased region" description="Polar residues" evidence="2">
    <location>
        <begin position="371"/>
        <end position="386"/>
    </location>
</feature>
<dbReference type="PANTHER" id="PTHR35992:SF1">
    <property type="entry name" value="CYTOMATRIX PROTEIN-LIKE PROTEIN"/>
    <property type="match status" value="1"/>
</dbReference>
<evidence type="ECO:0000313" key="3">
    <source>
        <dbReference type="EMBL" id="JAT47215.1"/>
    </source>
</evidence>
<feature type="coiled-coil region" evidence="1">
    <location>
        <begin position="239"/>
        <end position="343"/>
    </location>
</feature>
<keyword evidence="1" id="KW-0175">Coiled coil</keyword>
<dbReference type="PANTHER" id="PTHR35992">
    <property type="entry name" value="CYTOMATRIX PROTEIN-LIKE PROTEIN"/>
    <property type="match status" value="1"/>
</dbReference>
<evidence type="ECO:0000256" key="1">
    <source>
        <dbReference type="SAM" id="Coils"/>
    </source>
</evidence>
<feature type="compositionally biased region" description="Basic residues" evidence="2">
    <location>
        <begin position="356"/>
        <end position="368"/>
    </location>
</feature>
<reference evidence="3" key="1">
    <citation type="submission" date="2015-07" db="EMBL/GenBank/DDBJ databases">
        <title>Transcriptome Assembly of Anthurium amnicola.</title>
        <authorList>
            <person name="Suzuki J."/>
        </authorList>
    </citation>
    <scope>NUCLEOTIDE SEQUENCE</scope>
</reference>